<protein>
    <recommendedName>
        <fullName evidence="3">Lipoprotein</fullName>
    </recommendedName>
</protein>
<proteinExistence type="predicted"/>
<dbReference type="EMBL" id="JAUSUR010000006">
    <property type="protein sequence ID" value="MDQ0362295.1"/>
    <property type="molecule type" value="Genomic_DNA"/>
</dbReference>
<gene>
    <name evidence="1" type="ORF">J2S15_003049</name>
</gene>
<comment type="caution">
    <text evidence="1">The sequence shown here is derived from an EMBL/GenBank/DDBJ whole genome shotgun (WGS) entry which is preliminary data.</text>
</comment>
<name>A0ABU0E673_9FIRM</name>
<accession>A0ABU0E673</accession>
<evidence type="ECO:0000313" key="2">
    <source>
        <dbReference type="Proteomes" id="UP001230220"/>
    </source>
</evidence>
<sequence length="344" mass="40679">MKRIIICIFCFILAGCELENKSLTHKEVKNRLEENYNLYFTFSQNPNASINLDNECFSSNLKDTTCPRALKIPEFKYGGTINLLDKESNNEIQAVFSINNKENISFLNFIFFEDNNTYIYLNEIKTGKKYIQIYNDSTQCTYYLDENENKDKCNDSQIDKAKEISNEVNNILVSLEITVDDLKLYFEQTADEEFNNIEKLYSNIYEKQELSTEEIEMILLENNYKIVKENNEIRVYNEENQESYIGIYKNNELIKVKIDDLKHQDYDTKEMELFIFPDYSIKSIEASKKEKKCEYDYITFTSNDYCTSEQEGKSNTLYLTFQTNTENIGLRKEEIVKYFLNNTP</sequence>
<evidence type="ECO:0008006" key="3">
    <source>
        <dbReference type="Google" id="ProtNLM"/>
    </source>
</evidence>
<dbReference type="PROSITE" id="PS51257">
    <property type="entry name" value="PROKAR_LIPOPROTEIN"/>
    <property type="match status" value="1"/>
</dbReference>
<reference evidence="1 2" key="1">
    <citation type="submission" date="2023-07" db="EMBL/GenBank/DDBJ databases">
        <title>Genomic Encyclopedia of Type Strains, Phase IV (KMG-IV): sequencing the most valuable type-strain genomes for metagenomic binning, comparative biology and taxonomic classification.</title>
        <authorList>
            <person name="Goeker M."/>
        </authorList>
    </citation>
    <scope>NUCLEOTIDE SEQUENCE [LARGE SCALE GENOMIC DNA]</scope>
    <source>
        <strain evidence="1 2">DSM 16784</strain>
    </source>
</reference>
<dbReference type="RefSeq" id="WP_307409780.1">
    <property type="nucleotide sequence ID" value="NZ_JAUSUR010000006.1"/>
</dbReference>
<evidence type="ECO:0000313" key="1">
    <source>
        <dbReference type="EMBL" id="MDQ0362295.1"/>
    </source>
</evidence>
<dbReference type="Proteomes" id="UP001230220">
    <property type="component" value="Unassembled WGS sequence"/>
</dbReference>
<organism evidence="1 2">
    <name type="scientific">Breznakia pachnodae</name>
    <dbReference type="NCBI Taxonomy" id="265178"/>
    <lineage>
        <taxon>Bacteria</taxon>
        <taxon>Bacillati</taxon>
        <taxon>Bacillota</taxon>
        <taxon>Erysipelotrichia</taxon>
        <taxon>Erysipelotrichales</taxon>
        <taxon>Erysipelotrichaceae</taxon>
        <taxon>Breznakia</taxon>
    </lineage>
</organism>
<keyword evidence="2" id="KW-1185">Reference proteome</keyword>